<organism evidence="2 3">
    <name type="scientific">Sparus aurata</name>
    <name type="common">Gilthead sea bream</name>
    <dbReference type="NCBI Taxonomy" id="8175"/>
    <lineage>
        <taxon>Eukaryota</taxon>
        <taxon>Metazoa</taxon>
        <taxon>Chordata</taxon>
        <taxon>Craniata</taxon>
        <taxon>Vertebrata</taxon>
        <taxon>Euteleostomi</taxon>
        <taxon>Actinopterygii</taxon>
        <taxon>Neopterygii</taxon>
        <taxon>Teleostei</taxon>
        <taxon>Neoteleostei</taxon>
        <taxon>Acanthomorphata</taxon>
        <taxon>Eupercaria</taxon>
        <taxon>Spariformes</taxon>
        <taxon>Sparidae</taxon>
        <taxon>Sparus</taxon>
    </lineage>
</organism>
<reference evidence="2" key="2">
    <citation type="submission" date="2025-08" db="UniProtKB">
        <authorList>
            <consortium name="Ensembl"/>
        </authorList>
    </citation>
    <scope>IDENTIFICATION</scope>
</reference>
<feature type="region of interest" description="Disordered" evidence="1">
    <location>
        <begin position="9"/>
        <end position="75"/>
    </location>
</feature>
<dbReference type="AlphaFoldDB" id="A0A671VT92"/>
<dbReference type="InParanoid" id="A0A671VT92"/>
<evidence type="ECO:0000313" key="2">
    <source>
        <dbReference type="Ensembl" id="ENSSAUP00010028942.1"/>
    </source>
</evidence>
<sequence length="120" mass="13641">FFFKVYSLGSAKARPRRRDGEERAEQQPRMELNNRREDRTVGKGPRTHARQAALKTPPLRERFGKRSARNHPPYSGLALHHNLSSCSFPPLAKNRLSPFAWTHVASAFYSTMLAGTRGHS</sequence>
<dbReference type="Ensembl" id="ENSSAUT00010030528.1">
    <property type="protein sequence ID" value="ENSSAUP00010028942.1"/>
    <property type="gene ID" value="ENSSAUG00010012457.1"/>
</dbReference>
<proteinExistence type="predicted"/>
<reference evidence="2" key="3">
    <citation type="submission" date="2025-09" db="UniProtKB">
        <authorList>
            <consortium name="Ensembl"/>
        </authorList>
    </citation>
    <scope>IDENTIFICATION</scope>
</reference>
<name>A0A671VT92_SPAAU</name>
<dbReference type="Proteomes" id="UP000472265">
    <property type="component" value="Chromosome 22"/>
</dbReference>
<reference evidence="2" key="1">
    <citation type="submission" date="2021-04" db="EMBL/GenBank/DDBJ databases">
        <authorList>
            <consortium name="Wellcome Sanger Institute Data Sharing"/>
        </authorList>
    </citation>
    <scope>NUCLEOTIDE SEQUENCE [LARGE SCALE GENOMIC DNA]</scope>
</reference>
<feature type="compositionally biased region" description="Basic and acidic residues" evidence="1">
    <location>
        <begin position="18"/>
        <end position="41"/>
    </location>
</feature>
<accession>A0A671VT92</accession>
<evidence type="ECO:0000313" key="3">
    <source>
        <dbReference type="Proteomes" id="UP000472265"/>
    </source>
</evidence>
<evidence type="ECO:0000256" key="1">
    <source>
        <dbReference type="SAM" id="MobiDB-lite"/>
    </source>
</evidence>
<protein>
    <submittedName>
        <fullName evidence="2">Uncharacterized protein</fullName>
    </submittedName>
</protein>
<keyword evidence="3" id="KW-1185">Reference proteome</keyword>